<sequence length="157" mass="17246">MPKGVVVEHGIIAIMTLVIELKVKIVIEPVGWNRGALEGIELLIHLEGRSKVLSVPYHGDWDIANEHSSFQSVIQIHVVQDILNLHRVAPHPGNHYSGEPFTLQHSSVVFNISLTGCIGLIIDNYRKPPLGPGGSQGEGECGNDKNQFVFEHYKSIG</sequence>
<dbReference type="EMBL" id="VSSQ01015121">
    <property type="protein sequence ID" value="MPM55120.1"/>
    <property type="molecule type" value="Genomic_DNA"/>
</dbReference>
<protein>
    <submittedName>
        <fullName evidence="1">Uncharacterized protein</fullName>
    </submittedName>
</protein>
<name>A0A645APU8_9ZZZZ</name>
<evidence type="ECO:0000313" key="1">
    <source>
        <dbReference type="EMBL" id="MPM55120.1"/>
    </source>
</evidence>
<dbReference type="AlphaFoldDB" id="A0A645APU8"/>
<accession>A0A645APU8</accession>
<reference evidence="1" key="1">
    <citation type="submission" date="2019-08" db="EMBL/GenBank/DDBJ databases">
        <authorList>
            <person name="Kucharzyk K."/>
            <person name="Murdoch R.W."/>
            <person name="Higgins S."/>
            <person name="Loffler F."/>
        </authorList>
    </citation>
    <scope>NUCLEOTIDE SEQUENCE</scope>
</reference>
<organism evidence="1">
    <name type="scientific">bioreactor metagenome</name>
    <dbReference type="NCBI Taxonomy" id="1076179"/>
    <lineage>
        <taxon>unclassified sequences</taxon>
        <taxon>metagenomes</taxon>
        <taxon>ecological metagenomes</taxon>
    </lineage>
</organism>
<gene>
    <name evidence="1" type="ORF">SDC9_101905</name>
</gene>
<proteinExistence type="predicted"/>
<comment type="caution">
    <text evidence="1">The sequence shown here is derived from an EMBL/GenBank/DDBJ whole genome shotgun (WGS) entry which is preliminary data.</text>
</comment>